<dbReference type="Proteomes" id="UP000054524">
    <property type="component" value="Unassembled WGS sequence"/>
</dbReference>
<protein>
    <submittedName>
        <fullName evidence="1">Uncharacterized protein</fullName>
    </submittedName>
</protein>
<proteinExistence type="predicted"/>
<dbReference type="AlphaFoldDB" id="A0A086IZU6"/>
<evidence type="ECO:0000313" key="1">
    <source>
        <dbReference type="EMBL" id="KFG25414.1"/>
    </source>
</evidence>
<evidence type="ECO:0000313" key="2">
    <source>
        <dbReference type="Proteomes" id="UP000054524"/>
    </source>
</evidence>
<keyword evidence="2" id="KW-1185">Reference proteome</keyword>
<organism evidence="1 2">
    <name type="scientific">Nematocida ausubeli (strain ATCC PRA-371 / ERTm2)</name>
    <name type="common">Nematode killer fungus</name>
    <dbReference type="NCBI Taxonomy" id="1913371"/>
    <lineage>
        <taxon>Eukaryota</taxon>
        <taxon>Fungi</taxon>
        <taxon>Fungi incertae sedis</taxon>
        <taxon>Microsporidia</taxon>
        <taxon>Nematocida</taxon>
    </lineage>
</organism>
<reference evidence="1 2" key="1">
    <citation type="journal article" date="2014" name="Genome Announc.">
        <title>Genome Sequence of the Microsporidian Species Nematocida sp1 Strain ERTm6 (ATCC PRA-372).</title>
        <authorList>
            <person name="Bakowski M.A."/>
            <person name="Priest M."/>
            <person name="Young S."/>
            <person name="Cuomo C.A."/>
            <person name="Troemel E.R."/>
        </authorList>
    </citation>
    <scope>NUCLEOTIDE SEQUENCE [LARGE SCALE GENOMIC DNA]</scope>
    <source>
        <strain evidence="1 2">ERTm6</strain>
    </source>
</reference>
<gene>
    <name evidence="1" type="ORF">NESG_02188</name>
</gene>
<sequence length="752" mass="85406">MESIVAYMKGQMDLLGLIRGHAADQGPQKVSAYILFESLKEAIDLSALHTHRVAVEKFFRKEYIPGLFSGYVKILMNRKMKEMHVEVVWLMCFSLGRLQKLEEVSGLEERLTMFLKTVNHKDIPLIDLVKACACKGSFVGAGHFAEIVLENRYHSLYAILDRKTVMQILLKEVETRGIIETIQKKRDLLDGIAEYDPLLVENLAGMCVSYILSKESKNRRDAEINSSQRLEGHTRTIQKKMVSEVAESSGTPVYAESKQIKLLASDVNGRIVIPHSMPEDTLRRHKEVVVAWLREMRILFIGRTPSEATDKSAAVSSMDVTDTNLHRAEKQAPKIILYDRSGDKFASCITSMDSIEVLLMCEVCADVKAAPGSTFSRNLLLKTLEVTGDREYIKSHGVSQIINIEEELQVRYDYYLSKILHKQTPFTLSLNLINLIIECGYHSRIVGLTIRLSEILKEMEYKNRNGFLLCNKNQQREIAFIPQILARIIRSVYIKKKDLQKIMQSIMYISTTENIQLVKGIYLVLAEIIYAYNGLDAGVSECMYGLKKSAVSSHDTLCFAQLSAQKELENLPMRELKSATPATSADDNKNNNTMTVSAEIFNILDADGFCHLARIEFMKLLTAMVKITDNFLIKRLQNNLVPEILQYYIRNNILVNCSETEALGVFLLHISSHSLTVKSTLDLVFLLMILLERNIDASQKIIIRLHKQNKYALASALKYNIDRDKRGRNGQIISKQTIIKIQKIFTSCVNEQ</sequence>
<dbReference type="GeneID" id="77677161"/>
<comment type="caution">
    <text evidence="1">The sequence shown here is derived from an EMBL/GenBank/DDBJ whole genome shotgun (WGS) entry which is preliminary data.</text>
</comment>
<dbReference type="RefSeq" id="XP_052903969.1">
    <property type="nucleotide sequence ID" value="XM_053049798.1"/>
</dbReference>
<name>A0A086IZU6_NEMA1</name>
<dbReference type="HOGENOM" id="CLU_370089_0_0_1"/>
<dbReference type="EMBL" id="AKIJ01000005">
    <property type="protein sequence ID" value="KFG25414.1"/>
    <property type="molecule type" value="Genomic_DNA"/>
</dbReference>
<accession>A0A086IZU6</accession>